<feature type="compositionally biased region" description="Polar residues" evidence="1">
    <location>
        <begin position="66"/>
        <end position="82"/>
    </location>
</feature>
<dbReference type="EMBL" id="HBUF01361138">
    <property type="protein sequence ID" value="CAG6720803.1"/>
    <property type="molecule type" value="Transcribed_RNA"/>
</dbReference>
<organism evidence="2">
    <name type="scientific">Cacopsylla melanoneura</name>
    <dbReference type="NCBI Taxonomy" id="428564"/>
    <lineage>
        <taxon>Eukaryota</taxon>
        <taxon>Metazoa</taxon>
        <taxon>Ecdysozoa</taxon>
        <taxon>Arthropoda</taxon>
        <taxon>Hexapoda</taxon>
        <taxon>Insecta</taxon>
        <taxon>Pterygota</taxon>
        <taxon>Neoptera</taxon>
        <taxon>Paraneoptera</taxon>
        <taxon>Hemiptera</taxon>
        <taxon>Sternorrhyncha</taxon>
        <taxon>Psylloidea</taxon>
        <taxon>Psyllidae</taxon>
        <taxon>Psyllinae</taxon>
        <taxon>Cacopsylla</taxon>
    </lineage>
</organism>
<reference evidence="2" key="1">
    <citation type="submission" date="2021-05" db="EMBL/GenBank/DDBJ databases">
        <authorList>
            <person name="Alioto T."/>
            <person name="Alioto T."/>
            <person name="Gomez Garrido J."/>
        </authorList>
    </citation>
    <scope>NUCLEOTIDE SEQUENCE</scope>
</reference>
<feature type="compositionally biased region" description="Polar residues" evidence="1">
    <location>
        <begin position="94"/>
        <end position="104"/>
    </location>
</feature>
<feature type="region of interest" description="Disordered" evidence="1">
    <location>
        <begin position="1"/>
        <end position="114"/>
    </location>
</feature>
<evidence type="ECO:0000256" key="1">
    <source>
        <dbReference type="SAM" id="MobiDB-lite"/>
    </source>
</evidence>
<feature type="compositionally biased region" description="Basic residues" evidence="1">
    <location>
        <begin position="7"/>
        <end position="18"/>
    </location>
</feature>
<accession>A0A8D8VC56</accession>
<name>A0A8D8VC56_9HEMI</name>
<feature type="region of interest" description="Disordered" evidence="1">
    <location>
        <begin position="197"/>
        <end position="240"/>
    </location>
</feature>
<dbReference type="EMBL" id="HBUF01361137">
    <property type="protein sequence ID" value="CAG6720799.1"/>
    <property type="molecule type" value="Transcribed_RNA"/>
</dbReference>
<evidence type="ECO:0000313" key="2">
    <source>
        <dbReference type="EMBL" id="CAG6720796.1"/>
    </source>
</evidence>
<dbReference type="AlphaFoldDB" id="A0A8D8VC56"/>
<dbReference type="EMBL" id="HBUF01361139">
    <property type="protein sequence ID" value="CAG6720807.1"/>
    <property type="molecule type" value="Transcribed_RNA"/>
</dbReference>
<feature type="compositionally biased region" description="Basic and acidic residues" evidence="1">
    <location>
        <begin position="20"/>
        <end position="35"/>
    </location>
</feature>
<dbReference type="EMBL" id="HBUF01361136">
    <property type="protein sequence ID" value="CAG6720796.1"/>
    <property type="molecule type" value="Transcribed_RNA"/>
</dbReference>
<protein>
    <submittedName>
        <fullName evidence="2">Uncharacterized protein</fullName>
    </submittedName>
</protein>
<sequence length="240" mass="27000">MRMLTKAQKRQIRRRNFKKQSQDSREGDGEQKDEGNLYNVETNHIEDKAGNKVSTKSNKDTKSCKTNDSTKLQATTSDTTTHVGEKKRLKRKISTNNNKTNPNETDMGAGDNGLNKHAQQVFKKYDEQYYSKFVQQKTKFSASGNCQENGIPIGKPCLNKKVNKGPVNCQKNASSGQPINKESLNKVDTWLKSNQFSKTSLNEDDSNSQTKENDIAMLAPRKRNNIVNGHHSVGGGDFYH</sequence>
<proteinExistence type="predicted"/>